<dbReference type="EMBL" id="VSSQ01030388">
    <property type="protein sequence ID" value="MPM80909.1"/>
    <property type="molecule type" value="Genomic_DNA"/>
</dbReference>
<dbReference type="SUPFAM" id="SSF51445">
    <property type="entry name" value="(Trans)glycosidases"/>
    <property type="match status" value="1"/>
</dbReference>
<dbReference type="InterPro" id="IPR017853">
    <property type="entry name" value="GH"/>
</dbReference>
<gene>
    <name evidence="1" type="ORF">SDC9_127960</name>
</gene>
<comment type="caution">
    <text evidence="1">The sequence shown here is derived from an EMBL/GenBank/DDBJ whole genome shotgun (WGS) entry which is preliminary data.</text>
</comment>
<evidence type="ECO:0008006" key="2">
    <source>
        <dbReference type="Google" id="ProtNLM"/>
    </source>
</evidence>
<protein>
    <recommendedName>
        <fullName evidence="2">Glycoside hydrolase family 5 domain-containing protein</fullName>
    </recommendedName>
</protein>
<sequence length="406" mass="45764">MIDESELDQLDEVISWGIKYNLHIMISITGMPCKQNATMQDEGVQSNEELFADDTIFGVFSDYWVMLAKRYADIPSKYLSFELVAEAAVPDASVSLYEERLAPVLRAIWEVSPQRIVIVNDVGKQIPEGLAKMGACISLHNGICTVDGLKRVGINYKGHWPMEYLPGIFCPGADRSVLTLRSDSTFAEGTIRFYIDRTWSTGKGGLAIRADGVTIYPGDDEESEVIEATIPEGTKELQIEGVHDVLYMYAVELLQPGRTDVMLSNHDLYTTNENEPMPTILIRADGTTENIDSPQLVLNGDYFETVLMGKAIECAKKYNVGFILSEVGSDTEDLSLPEYIAYHTEWLKTLQKDHIPWMWNYMDNVCGVKNRMWPEQIKIASTLLPIEGTPMFYNKEVFDMLEAYSR</sequence>
<accession>A0A645CVI9</accession>
<organism evidence="1">
    <name type="scientific">bioreactor metagenome</name>
    <dbReference type="NCBI Taxonomy" id="1076179"/>
    <lineage>
        <taxon>unclassified sequences</taxon>
        <taxon>metagenomes</taxon>
        <taxon>ecological metagenomes</taxon>
    </lineage>
</organism>
<evidence type="ECO:0000313" key="1">
    <source>
        <dbReference type="EMBL" id="MPM80909.1"/>
    </source>
</evidence>
<reference evidence="1" key="1">
    <citation type="submission" date="2019-08" db="EMBL/GenBank/DDBJ databases">
        <authorList>
            <person name="Kucharzyk K."/>
            <person name="Murdoch R.W."/>
            <person name="Higgins S."/>
            <person name="Loffler F."/>
        </authorList>
    </citation>
    <scope>NUCLEOTIDE SEQUENCE</scope>
</reference>
<dbReference type="Gene3D" id="3.20.20.80">
    <property type="entry name" value="Glycosidases"/>
    <property type="match status" value="1"/>
</dbReference>
<proteinExistence type="predicted"/>
<name>A0A645CVI9_9ZZZZ</name>
<dbReference type="AlphaFoldDB" id="A0A645CVI9"/>